<evidence type="ECO:0000259" key="3">
    <source>
        <dbReference type="Pfam" id="PF02638"/>
    </source>
</evidence>
<dbReference type="SUPFAM" id="SSF51445">
    <property type="entry name" value="(Trans)glycosidases"/>
    <property type="match status" value="1"/>
</dbReference>
<dbReference type="Gene3D" id="2.60.40.2340">
    <property type="match status" value="1"/>
</dbReference>
<dbReference type="Proteomes" id="UP000823757">
    <property type="component" value="Unassembled WGS sequence"/>
</dbReference>
<protein>
    <submittedName>
        <fullName evidence="4">Family 10 glycosylhydrolase</fullName>
    </submittedName>
</protein>
<reference evidence="4" key="1">
    <citation type="submission" date="2020-10" db="EMBL/GenBank/DDBJ databases">
        <authorList>
            <person name="Gilroy R."/>
        </authorList>
    </citation>
    <scope>NUCLEOTIDE SEQUENCE</scope>
    <source>
        <strain evidence="4">B1-13419</strain>
    </source>
</reference>
<evidence type="ECO:0000313" key="5">
    <source>
        <dbReference type="Proteomes" id="UP000823757"/>
    </source>
</evidence>
<dbReference type="Pfam" id="PF02638">
    <property type="entry name" value="GHL10"/>
    <property type="match status" value="1"/>
</dbReference>
<feature type="signal peptide" evidence="2">
    <location>
        <begin position="1"/>
        <end position="21"/>
    </location>
</feature>
<gene>
    <name evidence="4" type="ORF">IAB91_02385</name>
</gene>
<dbReference type="PANTHER" id="PTHR43405:SF1">
    <property type="entry name" value="GLYCOSYL HYDROLASE DIGH"/>
    <property type="match status" value="1"/>
</dbReference>
<feature type="domain" description="Glycosyl hydrolase-like 10" evidence="3">
    <location>
        <begin position="214"/>
        <end position="491"/>
    </location>
</feature>
<accession>A0A9D9IL58</accession>
<dbReference type="Gene3D" id="3.20.20.80">
    <property type="entry name" value="Glycosidases"/>
    <property type="match status" value="1"/>
</dbReference>
<dbReference type="PROSITE" id="PS51257">
    <property type="entry name" value="PROKAR_LIPOPROTEIN"/>
    <property type="match status" value="1"/>
</dbReference>
<dbReference type="PANTHER" id="PTHR43405">
    <property type="entry name" value="GLYCOSYL HYDROLASE DIGH"/>
    <property type="match status" value="1"/>
</dbReference>
<keyword evidence="1 2" id="KW-0732">Signal</keyword>
<evidence type="ECO:0000256" key="1">
    <source>
        <dbReference type="ARBA" id="ARBA00022729"/>
    </source>
</evidence>
<name>A0A9D9IL58_9BACT</name>
<proteinExistence type="predicted"/>
<sequence length="573" mass="63444">MKFIIAVSAIAAFLCSCSCQPSDPVAVDPGPESGDKLLITEFSVREYPGVPVTIDNEEHVIDVVLPYGAIPGEAHFEFTVGEDVTARPASGDAVDISEDVSIYLSLPDGNARKYVVRTTVAKSSDVVLTALTDNEYHRQAVIDGNEISFSFPYAADITALTFTPQTIEGTTFDPDITSVPVDLTEPLTVTVTSPDGTRSEKFTITATVEDVAKEVRGVYLPSPSHTSSFITYENVKKSIDLMAELNFNTLFVGSWAATKVSWDSDVLLQNSTYNTASEGNMYASYSGGSGDALRDIIDVAHSKGIKVILWFEYGFMHGIGSVNHNDPVLARHPEWIGINNSGNYCNYNGTDYYLNGYDPEVQNFMMSLMKEALQKYPEVDGIQGDDRMPAMPRNSGYDEKTVAAYKAENDGKEPPQDCNNPGWVNWRLDRLNAFAKAMSTELKGIKPSLIVCFAPNKYPWCEDNLMQDWPQWIADGAVDLLTVQFYVTSSYENDINTALRYVSQNTDKNILNPAMILKNGSVVMSEEMLISQLQFNDRVGTCGESQFWFDGLLTDYVQKVFRDFYPSKAEFPL</sequence>
<evidence type="ECO:0000256" key="2">
    <source>
        <dbReference type="SAM" id="SignalP"/>
    </source>
</evidence>
<dbReference type="AlphaFoldDB" id="A0A9D9IL58"/>
<reference evidence="4" key="2">
    <citation type="journal article" date="2021" name="PeerJ">
        <title>Extensive microbial diversity within the chicken gut microbiome revealed by metagenomics and culture.</title>
        <authorList>
            <person name="Gilroy R."/>
            <person name="Ravi A."/>
            <person name="Getino M."/>
            <person name="Pursley I."/>
            <person name="Horton D.L."/>
            <person name="Alikhan N.F."/>
            <person name="Baker D."/>
            <person name="Gharbi K."/>
            <person name="Hall N."/>
            <person name="Watson M."/>
            <person name="Adriaenssens E.M."/>
            <person name="Foster-Nyarko E."/>
            <person name="Jarju S."/>
            <person name="Secka A."/>
            <person name="Antonio M."/>
            <person name="Oren A."/>
            <person name="Chaudhuri R.R."/>
            <person name="La Ragione R."/>
            <person name="Hildebrand F."/>
            <person name="Pallen M.J."/>
        </authorList>
    </citation>
    <scope>NUCLEOTIDE SEQUENCE</scope>
    <source>
        <strain evidence="4">B1-13419</strain>
    </source>
</reference>
<feature type="chain" id="PRO_5038803197" evidence="2">
    <location>
        <begin position="22"/>
        <end position="573"/>
    </location>
</feature>
<dbReference type="InterPro" id="IPR017853">
    <property type="entry name" value="GH"/>
</dbReference>
<dbReference type="InterPro" id="IPR052177">
    <property type="entry name" value="Divisome_Glycosyl_Hydrolase"/>
</dbReference>
<organism evidence="4 5">
    <name type="scientific">Candidatus Cryptobacteroides faecigallinarum</name>
    <dbReference type="NCBI Taxonomy" id="2840763"/>
    <lineage>
        <taxon>Bacteria</taxon>
        <taxon>Pseudomonadati</taxon>
        <taxon>Bacteroidota</taxon>
        <taxon>Bacteroidia</taxon>
        <taxon>Bacteroidales</taxon>
        <taxon>Candidatus Cryptobacteroides</taxon>
    </lineage>
</organism>
<evidence type="ECO:0000313" key="4">
    <source>
        <dbReference type="EMBL" id="MBO8474126.1"/>
    </source>
</evidence>
<comment type="caution">
    <text evidence="4">The sequence shown here is derived from an EMBL/GenBank/DDBJ whole genome shotgun (WGS) entry which is preliminary data.</text>
</comment>
<dbReference type="EMBL" id="JADIMD010000032">
    <property type="protein sequence ID" value="MBO8474126.1"/>
    <property type="molecule type" value="Genomic_DNA"/>
</dbReference>
<dbReference type="InterPro" id="IPR003790">
    <property type="entry name" value="GHL10"/>
</dbReference>